<dbReference type="Proteomes" id="UP000316621">
    <property type="component" value="Chromosome 10"/>
</dbReference>
<gene>
    <name evidence="1" type="ORF">C5167_044155</name>
</gene>
<sequence length="39" mass="4126">MAIRIMTDKAKYGNGDQDVESPVASISARFISSVVSHGS</sequence>
<keyword evidence="2" id="KW-1185">Reference proteome</keyword>
<protein>
    <submittedName>
        <fullName evidence="1">Uncharacterized protein</fullName>
    </submittedName>
</protein>
<dbReference type="Gramene" id="RZC81557">
    <property type="protein sequence ID" value="RZC81557"/>
    <property type="gene ID" value="C5167_044155"/>
</dbReference>
<evidence type="ECO:0000313" key="1">
    <source>
        <dbReference type="EMBL" id="RZC81557.1"/>
    </source>
</evidence>
<dbReference type="EMBL" id="CM010724">
    <property type="protein sequence ID" value="RZC81557.1"/>
    <property type="molecule type" value="Genomic_DNA"/>
</dbReference>
<reference evidence="1 2" key="1">
    <citation type="journal article" date="2018" name="Science">
        <title>The opium poppy genome and morphinan production.</title>
        <authorList>
            <person name="Guo L."/>
            <person name="Winzer T."/>
            <person name="Yang X."/>
            <person name="Li Y."/>
            <person name="Ning Z."/>
            <person name="He Z."/>
            <person name="Teodor R."/>
            <person name="Lu Y."/>
            <person name="Bowser T.A."/>
            <person name="Graham I.A."/>
            <person name="Ye K."/>
        </authorList>
    </citation>
    <scope>NUCLEOTIDE SEQUENCE [LARGE SCALE GENOMIC DNA]</scope>
    <source>
        <strain evidence="2">cv. HN1</strain>
        <tissue evidence="1">Leaves</tissue>
    </source>
</reference>
<proteinExistence type="predicted"/>
<name>A0A4Y7L998_PAPSO</name>
<dbReference type="AlphaFoldDB" id="A0A4Y7L998"/>
<evidence type="ECO:0000313" key="2">
    <source>
        <dbReference type="Proteomes" id="UP000316621"/>
    </source>
</evidence>
<accession>A0A4Y7L998</accession>
<organism evidence="1 2">
    <name type="scientific">Papaver somniferum</name>
    <name type="common">Opium poppy</name>
    <dbReference type="NCBI Taxonomy" id="3469"/>
    <lineage>
        <taxon>Eukaryota</taxon>
        <taxon>Viridiplantae</taxon>
        <taxon>Streptophyta</taxon>
        <taxon>Embryophyta</taxon>
        <taxon>Tracheophyta</taxon>
        <taxon>Spermatophyta</taxon>
        <taxon>Magnoliopsida</taxon>
        <taxon>Ranunculales</taxon>
        <taxon>Papaveraceae</taxon>
        <taxon>Papaveroideae</taxon>
        <taxon>Papaver</taxon>
    </lineage>
</organism>